<dbReference type="EMBL" id="JAATOP010000004">
    <property type="protein sequence ID" value="NIY72259.1"/>
    <property type="molecule type" value="Genomic_DNA"/>
</dbReference>
<evidence type="ECO:0000259" key="3">
    <source>
        <dbReference type="Pfam" id="PF13778"/>
    </source>
</evidence>
<feature type="signal peptide" evidence="2">
    <location>
        <begin position="1"/>
        <end position="19"/>
    </location>
</feature>
<accession>A0ABX0VWT6</accession>
<feature type="chain" id="PRO_5046089487" evidence="2">
    <location>
        <begin position="20"/>
        <end position="155"/>
    </location>
</feature>
<keyword evidence="5" id="KW-1185">Reference proteome</keyword>
<organism evidence="4 5">
    <name type="scientific">Marivivens donghaensis</name>
    <dbReference type="NCBI Taxonomy" id="1699413"/>
    <lineage>
        <taxon>Bacteria</taxon>
        <taxon>Pseudomonadati</taxon>
        <taxon>Pseudomonadota</taxon>
        <taxon>Alphaproteobacteria</taxon>
        <taxon>Rhodobacterales</taxon>
        <taxon>Paracoccaceae</taxon>
        <taxon>Marivivens group</taxon>
        <taxon>Marivivens</taxon>
    </lineage>
</organism>
<dbReference type="RefSeq" id="WP_167637642.1">
    <property type="nucleotide sequence ID" value="NZ_JAATOP010000004.1"/>
</dbReference>
<name>A0ABX0VWT6_9RHOB</name>
<reference evidence="4 5" key="1">
    <citation type="submission" date="2020-03" db="EMBL/GenBank/DDBJ databases">
        <title>Bacterial isolates of synthetic phycosphere.</title>
        <authorList>
            <person name="Fu H."/>
            <person name="Moran M.A."/>
        </authorList>
    </citation>
    <scope>NUCLEOTIDE SEQUENCE [LARGE SCALE GENOMIC DNA]</scope>
    <source>
        <strain evidence="4 5">HF1</strain>
    </source>
</reference>
<feature type="domain" description="DUF4174" evidence="3">
    <location>
        <begin position="47"/>
        <end position="147"/>
    </location>
</feature>
<evidence type="ECO:0000256" key="2">
    <source>
        <dbReference type="SAM" id="SignalP"/>
    </source>
</evidence>
<dbReference type="Pfam" id="PF13778">
    <property type="entry name" value="DUF4174"/>
    <property type="match status" value="1"/>
</dbReference>
<keyword evidence="1 2" id="KW-0732">Signal</keyword>
<evidence type="ECO:0000313" key="4">
    <source>
        <dbReference type="EMBL" id="NIY72259.1"/>
    </source>
</evidence>
<evidence type="ECO:0000256" key="1">
    <source>
        <dbReference type="ARBA" id="ARBA00022729"/>
    </source>
</evidence>
<protein>
    <submittedName>
        <fullName evidence="4">DUF4174 domain-containing protein</fullName>
    </submittedName>
</protein>
<comment type="caution">
    <text evidence="4">The sequence shown here is derived from an EMBL/GenBank/DDBJ whole genome shotgun (WGS) entry which is preliminary data.</text>
</comment>
<gene>
    <name evidence="4" type="ORF">HCZ30_07400</name>
</gene>
<evidence type="ECO:0000313" key="5">
    <source>
        <dbReference type="Proteomes" id="UP000709466"/>
    </source>
</evidence>
<proteinExistence type="predicted"/>
<sequence length="155" mass="17483">MKHLLALALCCALPAFASAQDVQDPPLLEQWQENPLQIFDAADVDPDALMWRARIVVVFAETTFDPQYQEQVALLLEDMGELAERDVIVVTDAEPDERSALRSKLRPHGFAMVLIDKDGRVALRKPAPWEVHEITRTIDRSPLRMQEAGSVRIGR</sequence>
<dbReference type="Proteomes" id="UP000709466">
    <property type="component" value="Unassembled WGS sequence"/>
</dbReference>
<dbReference type="InterPro" id="IPR025232">
    <property type="entry name" value="DUF4174"/>
</dbReference>